<comment type="cofactor">
    <cofactor evidence="1">
        <name>Zn(2+)</name>
        <dbReference type="ChEBI" id="CHEBI:29105"/>
    </cofactor>
</comment>
<dbReference type="CDD" id="cd06229">
    <property type="entry name" value="M14_Endopeptidase_I"/>
    <property type="match status" value="1"/>
</dbReference>
<dbReference type="PANTHER" id="PTHR11705">
    <property type="entry name" value="PROTEASE FAMILY M14 CARBOXYPEPTIDASE A,B"/>
    <property type="match status" value="1"/>
</dbReference>
<dbReference type="PRINTS" id="PR00765">
    <property type="entry name" value="CRBOXYPTASEA"/>
</dbReference>
<keyword evidence="11" id="KW-0121">Carboxypeptidase</keyword>
<keyword evidence="3" id="KW-0645">Protease</keyword>
<protein>
    <submittedName>
        <fullName evidence="11">Zinc carboxypeptidase</fullName>
    </submittedName>
</protein>
<keyword evidence="5" id="KW-0862">Zinc</keyword>
<reference evidence="11 12" key="1">
    <citation type="submission" date="2016-10" db="EMBL/GenBank/DDBJ databases">
        <authorList>
            <person name="de Groot N.N."/>
        </authorList>
    </citation>
    <scope>NUCLEOTIDE SEQUENCE [LARGE SCALE GENOMIC DNA]</scope>
    <source>
        <strain evidence="11 12">DSM 17074</strain>
    </source>
</reference>
<feature type="domain" description="Peptidase M14" evidence="9">
    <location>
        <begin position="468"/>
        <end position="762"/>
    </location>
</feature>
<evidence type="ECO:0000256" key="1">
    <source>
        <dbReference type="ARBA" id="ARBA00001947"/>
    </source>
</evidence>
<evidence type="ECO:0000256" key="7">
    <source>
        <dbReference type="PROSITE-ProRule" id="PRU01379"/>
    </source>
</evidence>
<dbReference type="PANTHER" id="PTHR11705:SF143">
    <property type="entry name" value="SLL0236 PROTEIN"/>
    <property type="match status" value="1"/>
</dbReference>
<evidence type="ECO:0000313" key="10">
    <source>
        <dbReference type="EMBL" id="GEM05800.1"/>
    </source>
</evidence>
<evidence type="ECO:0000256" key="3">
    <source>
        <dbReference type="ARBA" id="ARBA00022670"/>
    </source>
</evidence>
<name>A0A1I6V2Y7_9BACI</name>
<evidence type="ECO:0000313" key="12">
    <source>
        <dbReference type="Proteomes" id="UP000199139"/>
    </source>
</evidence>
<dbReference type="EMBL" id="FPAI01000042">
    <property type="protein sequence ID" value="SFT08045.1"/>
    <property type="molecule type" value="Genomic_DNA"/>
</dbReference>
<evidence type="ECO:0000256" key="6">
    <source>
        <dbReference type="ARBA" id="ARBA00023049"/>
    </source>
</evidence>
<dbReference type="EMBL" id="BJWJ01000052">
    <property type="protein sequence ID" value="GEM05800.1"/>
    <property type="molecule type" value="Genomic_DNA"/>
</dbReference>
<dbReference type="Pfam" id="PF00246">
    <property type="entry name" value="Peptidase_M14"/>
    <property type="match status" value="1"/>
</dbReference>
<dbReference type="RefSeq" id="WP_089855674.1">
    <property type="nucleotide sequence ID" value="NZ_FPAI01000042.1"/>
</dbReference>
<dbReference type="Proteomes" id="UP000321773">
    <property type="component" value="Unassembled WGS sequence"/>
</dbReference>
<dbReference type="GO" id="GO:0004181">
    <property type="term" value="F:metallocarboxypeptidase activity"/>
    <property type="evidence" value="ECO:0007669"/>
    <property type="project" value="InterPro"/>
</dbReference>
<dbReference type="InterPro" id="IPR000834">
    <property type="entry name" value="Peptidase_M14"/>
</dbReference>
<feature type="transmembrane region" description="Helical" evidence="8">
    <location>
        <begin position="12"/>
        <end position="30"/>
    </location>
</feature>
<keyword evidence="8" id="KW-0472">Membrane</keyword>
<dbReference type="Gene3D" id="3.40.630.10">
    <property type="entry name" value="Zn peptidases"/>
    <property type="match status" value="1"/>
</dbReference>
<gene>
    <name evidence="10" type="ORF">HMI01_27880</name>
    <name evidence="11" type="ORF">SAMN05421668_1428</name>
</gene>
<evidence type="ECO:0000313" key="13">
    <source>
        <dbReference type="Proteomes" id="UP000321773"/>
    </source>
</evidence>
<dbReference type="SMART" id="SM00631">
    <property type="entry name" value="Zn_pept"/>
    <property type="match status" value="1"/>
</dbReference>
<evidence type="ECO:0000256" key="2">
    <source>
        <dbReference type="ARBA" id="ARBA00005988"/>
    </source>
</evidence>
<keyword evidence="13" id="KW-1185">Reference proteome</keyword>
<reference evidence="10 13" key="2">
    <citation type="submission" date="2019-07" db="EMBL/GenBank/DDBJ databases">
        <title>Whole genome shotgun sequence of Halolactibacillus miurensis NBRC 100873.</title>
        <authorList>
            <person name="Hosoyama A."/>
            <person name="Uohara A."/>
            <person name="Ohji S."/>
            <person name="Ichikawa N."/>
        </authorList>
    </citation>
    <scope>NUCLEOTIDE SEQUENCE [LARGE SCALE GENOMIC DNA]</scope>
    <source>
        <strain evidence="10 13">NBRC 100873</strain>
    </source>
</reference>
<organism evidence="11 12">
    <name type="scientific">Halolactibacillus miurensis</name>
    <dbReference type="NCBI Taxonomy" id="306541"/>
    <lineage>
        <taxon>Bacteria</taxon>
        <taxon>Bacillati</taxon>
        <taxon>Bacillota</taxon>
        <taxon>Bacilli</taxon>
        <taxon>Bacillales</taxon>
        <taxon>Bacillaceae</taxon>
        <taxon>Halolactibacillus</taxon>
    </lineage>
</organism>
<dbReference type="Proteomes" id="UP000199139">
    <property type="component" value="Unassembled WGS sequence"/>
</dbReference>
<dbReference type="Gene3D" id="2.30.30.40">
    <property type="entry name" value="SH3 Domains"/>
    <property type="match status" value="4"/>
</dbReference>
<evidence type="ECO:0000256" key="5">
    <source>
        <dbReference type="ARBA" id="ARBA00022833"/>
    </source>
</evidence>
<dbReference type="InterPro" id="IPR034274">
    <property type="entry name" value="ENP1_M14_CPD"/>
</dbReference>
<keyword evidence="4" id="KW-0378">Hydrolase</keyword>
<dbReference type="SUPFAM" id="SSF53187">
    <property type="entry name" value="Zn-dependent exopeptidases"/>
    <property type="match status" value="1"/>
</dbReference>
<keyword evidence="8" id="KW-1133">Transmembrane helix</keyword>
<dbReference type="GO" id="GO:0008270">
    <property type="term" value="F:zinc ion binding"/>
    <property type="evidence" value="ECO:0007669"/>
    <property type="project" value="InterPro"/>
</dbReference>
<evidence type="ECO:0000313" key="11">
    <source>
        <dbReference type="EMBL" id="SFT08045.1"/>
    </source>
</evidence>
<feature type="active site" description="Proton donor/acceptor" evidence="7">
    <location>
        <position position="729"/>
    </location>
</feature>
<accession>A0A1I6V2Y7</accession>
<sequence length="769" mass="88016">MRYLYKRSHLKIIIALIFIICASLTFPYIIEAETSDILKGIAKHNSVSVYNNTDNDRIAIKNYTKGSILYFKNYNEEWYIAEVFKDGQLTMGFISSDDIELLNLTNQKNLIGLSNNKVNIYSKLNSSSTVLKTYRTGHILHYRSYSDEWYQATIYINNQATTGYINKNDVETLDLTSQTLKKGLTISRTTVFTQPNQLSSNLKSYNKGHILTYKSFSDNWFEATVIINDKHHTGYINKNEVETLYQEPQILLNGIAIDKTFVFSKPSSDSSSLKSYKSGHILWYKTFSDNWYEATVFLDDQSYTGYIKKDSVDALSDSNVSLKGYALRHTNIYHQPTRSSNIIKSYPEGHLLSYEDFSGNWYRAKVYLNNRLITGYLLKQDTRDQHKTSDIISQYALNPETAVYSELSAVSNPIKTYRYGKKLLVRPFTDSWYSAEVYKNNRLTKGYIKKSDTTSQLPTSKNIVNPNQVYTYSQMKSDIIKLKEQYPHLITIKSVGTSLNGRDIPLVKLGIGDTKITINGSHHAREWITTNLIMEQIDYYSSAYVNRTFLNGLDIRELLNNVSIYFVPMVNPDGVLLNQHGPAQFSNAQQLLSINNNDNDFSSWKANSRGVDLNRQYPAGWNRITNNSIGPSSENYKGSAPLTEPESRAMYNFAKKHDFKTHVSYHSTGEVIYWSYNATGSLLRTSENIAKLISDETGYGLMYNSYIYSNGGYTDWVIDSLKKPGFTIEISPFVANKPTPLSNFTRIWNQNKAIPAILMNEAHINRFNR</sequence>
<dbReference type="STRING" id="306541.SAMN05421668_1428"/>
<dbReference type="GO" id="GO:0006508">
    <property type="term" value="P:proteolysis"/>
    <property type="evidence" value="ECO:0007669"/>
    <property type="project" value="UniProtKB-KW"/>
</dbReference>
<evidence type="ECO:0000259" key="9">
    <source>
        <dbReference type="PROSITE" id="PS52035"/>
    </source>
</evidence>
<comment type="similarity">
    <text evidence="2 7">Belongs to the peptidase M14 family.</text>
</comment>
<keyword evidence="6" id="KW-0482">Metalloprotease</keyword>
<proteinExistence type="inferred from homology"/>
<evidence type="ECO:0000256" key="4">
    <source>
        <dbReference type="ARBA" id="ARBA00022801"/>
    </source>
</evidence>
<evidence type="ECO:0000256" key="8">
    <source>
        <dbReference type="SAM" id="Phobius"/>
    </source>
</evidence>
<dbReference type="AlphaFoldDB" id="A0A1I6V2Y7"/>
<keyword evidence="8" id="KW-0812">Transmembrane</keyword>
<dbReference type="GO" id="GO:0005615">
    <property type="term" value="C:extracellular space"/>
    <property type="evidence" value="ECO:0007669"/>
    <property type="project" value="TreeGrafter"/>
</dbReference>
<dbReference type="PROSITE" id="PS52035">
    <property type="entry name" value="PEPTIDASE_M14"/>
    <property type="match status" value="1"/>
</dbReference>